<reference evidence="1 2" key="1">
    <citation type="submission" date="2018-07" db="EMBL/GenBank/DDBJ databases">
        <title>Arthrobacter sp. nov., isolated from raw cow's milk with high bacterial count.</title>
        <authorList>
            <person name="Hahne J."/>
            <person name="Isele D."/>
            <person name="Lipski A."/>
        </authorList>
    </citation>
    <scope>NUCLEOTIDE SEQUENCE [LARGE SCALE GENOMIC DNA]</scope>
    <source>
        <strain evidence="1 2">JZ R-35</strain>
    </source>
</reference>
<organism evidence="1 2">
    <name type="scientific">Galactobacter valiniphilus</name>
    <dbReference type="NCBI Taxonomy" id="2676122"/>
    <lineage>
        <taxon>Bacteria</taxon>
        <taxon>Bacillati</taxon>
        <taxon>Actinomycetota</taxon>
        <taxon>Actinomycetes</taxon>
        <taxon>Micrococcales</taxon>
        <taxon>Micrococcaceae</taxon>
        <taxon>Galactobacter</taxon>
    </lineage>
</organism>
<evidence type="ECO:0000313" key="1">
    <source>
        <dbReference type="EMBL" id="RII43019.1"/>
    </source>
</evidence>
<sequence>MTTVVIEHGDDAVEVGDSAEVAAARIDGLLALSGEGQVGEISIGTGAGDERVEVRAQDTLLCQQPALFERVRSLSIPRATGSGPLGVALFAYGTAPVLSAKAGAALPSPAVAAWERLCPPGEPVNSLRLIDDTLSVEAIQASDLPAVRSRLLEGSLAGLKIKLGYIGKQPVLWDPAG</sequence>
<keyword evidence="2" id="KW-1185">Reference proteome</keyword>
<accession>A0A399JFQ4</accession>
<name>A0A399JFQ4_9MICC</name>
<comment type="caution">
    <text evidence="1">The sequence shown here is derived from an EMBL/GenBank/DDBJ whole genome shotgun (WGS) entry which is preliminary data.</text>
</comment>
<evidence type="ECO:0000313" key="2">
    <source>
        <dbReference type="Proteomes" id="UP000265419"/>
    </source>
</evidence>
<dbReference type="EMBL" id="QQXK01000006">
    <property type="protein sequence ID" value="RII43019.1"/>
    <property type="molecule type" value="Genomic_DNA"/>
</dbReference>
<protein>
    <submittedName>
        <fullName evidence="1">Uncharacterized protein</fullName>
    </submittedName>
</protein>
<dbReference type="AlphaFoldDB" id="A0A399JFQ4"/>
<dbReference type="Proteomes" id="UP000265419">
    <property type="component" value="Unassembled WGS sequence"/>
</dbReference>
<gene>
    <name evidence="1" type="ORF">DWB68_04360</name>
</gene>
<proteinExistence type="predicted"/>